<evidence type="ECO:0000313" key="3">
    <source>
        <dbReference type="EMBL" id="MBP2418456.1"/>
    </source>
</evidence>
<evidence type="ECO:0000313" key="4">
    <source>
        <dbReference type="Proteomes" id="UP000758168"/>
    </source>
</evidence>
<reference evidence="3 4" key="1">
    <citation type="submission" date="2021-03" db="EMBL/GenBank/DDBJ databases">
        <title>Sequencing the genomes of 1000 actinobacteria strains.</title>
        <authorList>
            <person name="Klenk H.-P."/>
        </authorList>
    </citation>
    <scope>NUCLEOTIDE SEQUENCE [LARGE SCALE GENOMIC DNA]</scope>
    <source>
        <strain evidence="3 4">DSM 12936</strain>
    </source>
</reference>
<organism evidence="3 4">
    <name type="scientific">Microlunatus capsulatus</name>
    <dbReference type="NCBI Taxonomy" id="99117"/>
    <lineage>
        <taxon>Bacteria</taxon>
        <taxon>Bacillati</taxon>
        <taxon>Actinomycetota</taxon>
        <taxon>Actinomycetes</taxon>
        <taxon>Propionibacteriales</taxon>
        <taxon>Propionibacteriaceae</taxon>
        <taxon>Microlunatus</taxon>
    </lineage>
</organism>
<comment type="caution">
    <text evidence="3">The sequence shown here is derived from an EMBL/GenBank/DDBJ whole genome shotgun (WGS) entry which is preliminary data.</text>
</comment>
<sequence>MSRAVLAGASGFLGPLVAADLAARGHDVVVVGRTGPDARWDQPDRLAALVDGSDLVVNLAGRSVGCRYTARNRAVIHDSRVATTAALHRAVSAAADPPRLWLNASTATIYRHATDRPQSEADGELGAGFSVDVARAWERELFAGALPGTRRVALRMAIVLGDGPALTMLARAARTGFGGPQLDGWWFPHHRYDGIGADATGPAAPHGRTHGEQRFSWIHVDDLLAAMAFLEDHDLSGPVNLAAPVAGTNRGLMAALRRAVGMPVGVPVPRWLLEPGMWLLRQESELLLKSRWAVPTALLDAGFRFTWTDLDAAVGALVGPGSASGQKPIPSR</sequence>
<accession>A0ABS4ZBM5</accession>
<dbReference type="EMBL" id="JAGIOB010000001">
    <property type="protein sequence ID" value="MBP2418456.1"/>
    <property type="molecule type" value="Genomic_DNA"/>
</dbReference>
<dbReference type="Pfam" id="PF08338">
    <property type="entry name" value="DUF1731"/>
    <property type="match status" value="1"/>
</dbReference>
<dbReference type="SUPFAM" id="SSF51735">
    <property type="entry name" value="NAD(P)-binding Rossmann-fold domains"/>
    <property type="match status" value="1"/>
</dbReference>
<dbReference type="Pfam" id="PF01370">
    <property type="entry name" value="Epimerase"/>
    <property type="match status" value="1"/>
</dbReference>
<dbReference type="PANTHER" id="PTHR11092">
    <property type="entry name" value="SUGAR NUCLEOTIDE EPIMERASE RELATED"/>
    <property type="match status" value="1"/>
</dbReference>
<name>A0ABS4ZBM5_9ACTN</name>
<evidence type="ECO:0000259" key="2">
    <source>
        <dbReference type="Pfam" id="PF08338"/>
    </source>
</evidence>
<dbReference type="PANTHER" id="PTHR11092:SF0">
    <property type="entry name" value="EPIMERASE FAMILY PROTEIN SDR39U1"/>
    <property type="match status" value="1"/>
</dbReference>
<proteinExistence type="predicted"/>
<dbReference type="InterPro" id="IPR036291">
    <property type="entry name" value="NAD(P)-bd_dom_sf"/>
</dbReference>
<protein>
    <submittedName>
        <fullName evidence="3">NAD dependent epimerase/dehydratase family enzyme</fullName>
    </submittedName>
</protein>
<keyword evidence="4" id="KW-1185">Reference proteome</keyword>
<dbReference type="RefSeq" id="WP_210057958.1">
    <property type="nucleotide sequence ID" value="NZ_BAAAMH010000002.1"/>
</dbReference>
<dbReference type="Proteomes" id="UP000758168">
    <property type="component" value="Unassembled WGS sequence"/>
</dbReference>
<feature type="domain" description="NAD-dependent epimerase/dehydratase" evidence="1">
    <location>
        <begin position="5"/>
        <end position="122"/>
    </location>
</feature>
<gene>
    <name evidence="3" type="ORF">JOF54_003378</name>
</gene>
<dbReference type="InterPro" id="IPR001509">
    <property type="entry name" value="Epimerase_deHydtase"/>
</dbReference>
<dbReference type="Gene3D" id="3.40.50.720">
    <property type="entry name" value="NAD(P)-binding Rossmann-like Domain"/>
    <property type="match status" value="1"/>
</dbReference>
<dbReference type="InterPro" id="IPR013549">
    <property type="entry name" value="DUF1731"/>
</dbReference>
<feature type="domain" description="DUF1731" evidence="2">
    <location>
        <begin position="268"/>
        <end position="316"/>
    </location>
</feature>
<evidence type="ECO:0000259" key="1">
    <source>
        <dbReference type="Pfam" id="PF01370"/>
    </source>
</evidence>